<sequence length="433" mass="45142">MTYALTARPSAGFAGAASASALLVIAALVIWTQAQPFASLQDYGSLSDPTQSNGWRRLSTIAITLACAGFVWMRGRFGSLAGAAGAWLAAVFVWFALAAVFSPAPGLALNRLALAASVVLIAYALPLLFDRFEPFLAAYGVAASAAIALSFLGVLAVPELAVHTAMDVVEQGLAGDWRGIFKHKNDLGPMAAHFAFFGLLLMRAGRPAWGAWILASALVLLAMSGAKSAALLFLPALAGAAIIVRARSAWVTVIVALGAIGGLGLATVGTVLVPGLQGAVAAVLPDASFTGRSDVWSLALDAIGRAPVAGYGYALFWDTSLTYSVADTGSTAALMSHAHNGFLETAIAAGLPGLVLVLMWTLVMPLRHILAIKRGLRSARERAFLEFLVAGWLFLMMISSFEAVLFNRGDAIWFAGLVSIACLALWSRAPLAR</sequence>
<dbReference type="Proteomes" id="UP000033632">
    <property type="component" value="Unassembled WGS sequence"/>
</dbReference>
<dbReference type="InterPro" id="IPR051533">
    <property type="entry name" value="WaaL-like"/>
</dbReference>
<dbReference type="AlphaFoldDB" id="A0A0F5FJM7"/>
<feature type="transmembrane region" description="Helical" evidence="5">
    <location>
        <begin position="384"/>
        <end position="405"/>
    </location>
</feature>
<evidence type="ECO:0000256" key="1">
    <source>
        <dbReference type="ARBA" id="ARBA00004141"/>
    </source>
</evidence>
<feature type="transmembrane region" description="Helical" evidence="5">
    <location>
        <begin position="209"/>
        <end position="237"/>
    </location>
</feature>
<organism evidence="7 8">
    <name type="scientific">Devosia geojensis</name>
    <dbReference type="NCBI Taxonomy" id="443610"/>
    <lineage>
        <taxon>Bacteria</taxon>
        <taxon>Pseudomonadati</taxon>
        <taxon>Pseudomonadota</taxon>
        <taxon>Alphaproteobacteria</taxon>
        <taxon>Hyphomicrobiales</taxon>
        <taxon>Devosiaceae</taxon>
        <taxon>Devosia</taxon>
    </lineage>
</organism>
<feature type="domain" description="O-antigen ligase-related" evidence="6">
    <location>
        <begin position="214"/>
        <end position="358"/>
    </location>
</feature>
<evidence type="ECO:0000259" key="6">
    <source>
        <dbReference type="Pfam" id="PF04932"/>
    </source>
</evidence>
<dbReference type="GO" id="GO:0016020">
    <property type="term" value="C:membrane"/>
    <property type="evidence" value="ECO:0007669"/>
    <property type="project" value="UniProtKB-SubCell"/>
</dbReference>
<keyword evidence="8" id="KW-1185">Reference proteome</keyword>
<dbReference type="OrthoDB" id="4391260at2"/>
<evidence type="ECO:0000256" key="3">
    <source>
        <dbReference type="ARBA" id="ARBA00022989"/>
    </source>
</evidence>
<gene>
    <name evidence="7" type="ORF">VE25_18790</name>
</gene>
<keyword evidence="3 5" id="KW-1133">Transmembrane helix</keyword>
<dbReference type="EMBL" id="JZEX01000163">
    <property type="protein sequence ID" value="KKB08432.1"/>
    <property type="molecule type" value="Genomic_DNA"/>
</dbReference>
<evidence type="ECO:0000313" key="7">
    <source>
        <dbReference type="EMBL" id="KKB08432.1"/>
    </source>
</evidence>
<dbReference type="RefSeq" id="WP_046110207.1">
    <property type="nucleotide sequence ID" value="NZ_JZEX01000163.1"/>
</dbReference>
<dbReference type="PATRIC" id="fig|443610.3.peg.2066"/>
<feature type="transmembrane region" description="Helical" evidence="5">
    <location>
        <begin position="108"/>
        <end position="129"/>
    </location>
</feature>
<comment type="caution">
    <text evidence="7">The sequence shown here is derived from an EMBL/GenBank/DDBJ whole genome shotgun (WGS) entry which is preliminary data.</text>
</comment>
<protein>
    <recommendedName>
        <fullName evidence="6">O-antigen ligase-related domain-containing protein</fullName>
    </recommendedName>
</protein>
<feature type="transmembrane region" description="Helical" evidence="5">
    <location>
        <begin position="12"/>
        <end position="34"/>
    </location>
</feature>
<feature type="transmembrane region" description="Helical" evidence="5">
    <location>
        <begin position="54"/>
        <end position="73"/>
    </location>
</feature>
<accession>A0A0F5FJM7</accession>
<evidence type="ECO:0000313" key="8">
    <source>
        <dbReference type="Proteomes" id="UP000033632"/>
    </source>
</evidence>
<feature type="transmembrane region" description="Helical" evidence="5">
    <location>
        <begin position="136"/>
        <end position="157"/>
    </location>
</feature>
<feature type="transmembrane region" description="Helical" evidence="5">
    <location>
        <begin position="411"/>
        <end position="429"/>
    </location>
</feature>
<evidence type="ECO:0000256" key="4">
    <source>
        <dbReference type="ARBA" id="ARBA00023136"/>
    </source>
</evidence>
<reference evidence="7 8" key="1">
    <citation type="submission" date="2015-03" db="EMBL/GenBank/DDBJ databases">
        <authorList>
            <person name="Hassan Y.I."/>
            <person name="Lepp D."/>
            <person name="Li X.-Z."/>
            <person name="Zhou T."/>
        </authorList>
    </citation>
    <scope>NUCLEOTIDE SEQUENCE [LARGE SCALE GENOMIC DNA]</scope>
    <source>
        <strain evidence="7 8">BD-c194</strain>
    </source>
</reference>
<name>A0A0F5FJM7_9HYPH</name>
<proteinExistence type="predicted"/>
<comment type="subcellular location">
    <subcellularLocation>
        <location evidence="1">Membrane</location>
        <topology evidence="1">Multi-pass membrane protein</topology>
    </subcellularLocation>
</comment>
<dbReference type="PANTHER" id="PTHR37422:SF21">
    <property type="entry name" value="EXOQ-LIKE PROTEIN"/>
    <property type="match status" value="1"/>
</dbReference>
<feature type="transmembrane region" description="Helical" evidence="5">
    <location>
        <begin position="80"/>
        <end position="102"/>
    </location>
</feature>
<evidence type="ECO:0000256" key="5">
    <source>
        <dbReference type="SAM" id="Phobius"/>
    </source>
</evidence>
<keyword evidence="4 5" id="KW-0472">Membrane</keyword>
<dbReference type="InterPro" id="IPR007016">
    <property type="entry name" value="O-antigen_ligase-rel_domated"/>
</dbReference>
<feature type="transmembrane region" description="Helical" evidence="5">
    <location>
        <begin position="342"/>
        <end position="363"/>
    </location>
</feature>
<dbReference type="Pfam" id="PF04932">
    <property type="entry name" value="Wzy_C"/>
    <property type="match status" value="1"/>
</dbReference>
<keyword evidence="2 5" id="KW-0812">Transmembrane</keyword>
<dbReference type="PANTHER" id="PTHR37422">
    <property type="entry name" value="TEICHURONIC ACID BIOSYNTHESIS PROTEIN TUAE"/>
    <property type="match status" value="1"/>
</dbReference>
<feature type="transmembrane region" description="Helical" evidence="5">
    <location>
        <begin position="249"/>
        <end position="273"/>
    </location>
</feature>
<evidence type="ECO:0000256" key="2">
    <source>
        <dbReference type="ARBA" id="ARBA00022692"/>
    </source>
</evidence>
<dbReference type="STRING" id="443610.VE25_18790"/>